<dbReference type="InterPro" id="IPR046258">
    <property type="entry name" value="DUF6291"/>
</dbReference>
<evidence type="ECO:0000259" key="2">
    <source>
        <dbReference type="Pfam" id="PF19808"/>
    </source>
</evidence>
<dbReference type="AlphaFoldDB" id="A0A926HNU6"/>
<gene>
    <name evidence="3" type="ORF">IAG03_11380</name>
</gene>
<dbReference type="Proteomes" id="UP000651482">
    <property type="component" value="Unassembled WGS sequence"/>
</dbReference>
<feature type="region of interest" description="Disordered" evidence="1">
    <location>
        <begin position="80"/>
        <end position="122"/>
    </location>
</feature>
<name>A0A926HNU6_9FIRM</name>
<reference evidence="3" key="1">
    <citation type="submission" date="2020-08" db="EMBL/GenBank/DDBJ databases">
        <title>Genome public.</title>
        <authorList>
            <person name="Liu C."/>
            <person name="Sun Q."/>
        </authorList>
    </citation>
    <scope>NUCLEOTIDE SEQUENCE</scope>
    <source>
        <strain evidence="3">NSJ-40</strain>
    </source>
</reference>
<dbReference type="EMBL" id="JACRSN010000019">
    <property type="protein sequence ID" value="MBC8534572.1"/>
    <property type="molecule type" value="Genomic_DNA"/>
</dbReference>
<proteinExistence type="predicted"/>
<dbReference type="RefSeq" id="WP_249320159.1">
    <property type="nucleotide sequence ID" value="NZ_JACRSN010000019.1"/>
</dbReference>
<keyword evidence="4" id="KW-1185">Reference proteome</keyword>
<protein>
    <recommendedName>
        <fullName evidence="2">DUF6291 domain-containing protein</fullName>
    </recommendedName>
</protein>
<sequence length="241" mass="27706">MEKKYLKLFVDCLEKYRKLNDAEFGRLIRAALSYTATGVEVELMGREELLWDGMKLDIDRANKKYDDVCAIRSEAGKKGAEMRWQTHSKNSKSHLPYSKNGQEEEKEEEKEKEKEKEIKKKDASASGAIRYDQYRSAFIEECPSLPKPSEAGKWTAARKQAIRAKGMTPEEMRTVFAKVQRSDFLSGRSGRWSGCSLDWILKPANWQKIREGNYDNKGSQRTRSAPTYDLGALDEMDLTKL</sequence>
<feature type="compositionally biased region" description="Basic and acidic residues" evidence="1">
    <location>
        <begin position="109"/>
        <end position="122"/>
    </location>
</feature>
<dbReference type="Pfam" id="PF19808">
    <property type="entry name" value="DUF6291"/>
    <property type="match status" value="1"/>
</dbReference>
<evidence type="ECO:0000313" key="4">
    <source>
        <dbReference type="Proteomes" id="UP000651482"/>
    </source>
</evidence>
<feature type="domain" description="DUF6291" evidence="2">
    <location>
        <begin position="8"/>
        <end position="81"/>
    </location>
</feature>
<evidence type="ECO:0000313" key="3">
    <source>
        <dbReference type="EMBL" id="MBC8534572.1"/>
    </source>
</evidence>
<accession>A0A926HNU6</accession>
<organism evidence="3 4">
    <name type="scientific">Yeguia hominis</name>
    <dbReference type="NCBI Taxonomy" id="2763662"/>
    <lineage>
        <taxon>Bacteria</taxon>
        <taxon>Bacillati</taxon>
        <taxon>Bacillota</taxon>
        <taxon>Clostridia</taxon>
        <taxon>Eubacteriales</taxon>
        <taxon>Yeguiaceae</taxon>
        <taxon>Yeguia</taxon>
    </lineage>
</organism>
<evidence type="ECO:0000256" key="1">
    <source>
        <dbReference type="SAM" id="MobiDB-lite"/>
    </source>
</evidence>
<comment type="caution">
    <text evidence="3">The sequence shown here is derived from an EMBL/GenBank/DDBJ whole genome shotgun (WGS) entry which is preliminary data.</text>
</comment>